<proteinExistence type="predicted"/>
<sequence>MRMTIKADNFPLPSTYPRRTPQLPILAISYHQNKSDSQSSVEPLSTSLTVIHKPTTTNNGKRNASCSHGYAKMGGQYLMSSMTAPSFGRRWSKRFENDIYHPETPIKRRSAWQGRIKNRPGRTTMRFVVHGLNGQTMLLPSNLAESESELQQRQRALYRPYLFKPNPWLAKTISTIELGLLKTRTSSSTGQDPTTFRCLDLGCGAGRDMTYLVSRALNCLQPNRSSPQWTTLGVDSFIGACEKSTTLAMTTLSNSEQEHDDQKKNKYSSRVSTLVAKVDSRTGVLWVDKMQLESTTIPPVILPNIRYYDPDFDQQCIAALESSSSSTHPPSLPPTQLPRRTAPFDLIVMIRFLERNAMSLIVEHWLAPGGFLLLSHFVQDKDLPVYTKPGPHHRLQSKTEARDWLTRLGLKVVMDEISAIEDGRPVSNVLAQKPLT</sequence>
<dbReference type="EMBL" id="JAAAJB010000155">
    <property type="protein sequence ID" value="KAG0263779.1"/>
    <property type="molecule type" value="Genomic_DNA"/>
</dbReference>
<dbReference type="InterPro" id="IPR029063">
    <property type="entry name" value="SAM-dependent_MTases_sf"/>
</dbReference>
<dbReference type="Proteomes" id="UP000807716">
    <property type="component" value="Unassembled WGS sequence"/>
</dbReference>
<dbReference type="AlphaFoldDB" id="A0A9P6Q9R5"/>
<gene>
    <name evidence="1" type="ORF">DFQ27_001604</name>
</gene>
<comment type="caution">
    <text evidence="1">The sequence shown here is derived from an EMBL/GenBank/DDBJ whole genome shotgun (WGS) entry which is preliminary data.</text>
</comment>
<protein>
    <submittedName>
        <fullName evidence="1">Uncharacterized protein</fullName>
    </submittedName>
</protein>
<organism evidence="1 2">
    <name type="scientific">Actinomortierella ambigua</name>
    <dbReference type="NCBI Taxonomy" id="1343610"/>
    <lineage>
        <taxon>Eukaryota</taxon>
        <taxon>Fungi</taxon>
        <taxon>Fungi incertae sedis</taxon>
        <taxon>Mucoromycota</taxon>
        <taxon>Mortierellomycotina</taxon>
        <taxon>Mortierellomycetes</taxon>
        <taxon>Mortierellales</taxon>
        <taxon>Mortierellaceae</taxon>
        <taxon>Actinomortierella</taxon>
    </lineage>
</organism>
<dbReference type="Gene3D" id="3.40.50.150">
    <property type="entry name" value="Vaccinia Virus protein VP39"/>
    <property type="match status" value="1"/>
</dbReference>
<name>A0A9P6Q9R5_9FUNG</name>
<evidence type="ECO:0000313" key="2">
    <source>
        <dbReference type="Proteomes" id="UP000807716"/>
    </source>
</evidence>
<dbReference type="OrthoDB" id="74240at2759"/>
<evidence type="ECO:0000313" key="1">
    <source>
        <dbReference type="EMBL" id="KAG0263779.1"/>
    </source>
</evidence>
<reference evidence="1" key="1">
    <citation type="journal article" date="2020" name="Fungal Divers.">
        <title>Resolving the Mortierellaceae phylogeny through synthesis of multi-gene phylogenetics and phylogenomics.</title>
        <authorList>
            <person name="Vandepol N."/>
            <person name="Liber J."/>
            <person name="Desiro A."/>
            <person name="Na H."/>
            <person name="Kennedy M."/>
            <person name="Barry K."/>
            <person name="Grigoriev I.V."/>
            <person name="Miller A.N."/>
            <person name="O'Donnell K."/>
            <person name="Stajich J.E."/>
            <person name="Bonito G."/>
        </authorList>
    </citation>
    <scope>NUCLEOTIDE SEQUENCE</scope>
    <source>
        <strain evidence="1">BC1065</strain>
    </source>
</reference>
<dbReference type="SUPFAM" id="SSF53335">
    <property type="entry name" value="S-adenosyl-L-methionine-dependent methyltransferases"/>
    <property type="match status" value="1"/>
</dbReference>
<keyword evidence="2" id="KW-1185">Reference proteome</keyword>
<accession>A0A9P6Q9R5</accession>